<comment type="caution">
    <text evidence="6">The sequence shown here is derived from an EMBL/GenBank/DDBJ whole genome shotgun (WGS) entry which is preliminary data.</text>
</comment>
<dbReference type="RefSeq" id="WP_223578869.1">
    <property type="nucleotide sequence ID" value="NZ_BAABFU010000003.1"/>
</dbReference>
<dbReference type="SMART" id="SM00347">
    <property type="entry name" value="HTH_MARR"/>
    <property type="match status" value="1"/>
</dbReference>
<evidence type="ECO:0000256" key="3">
    <source>
        <dbReference type="ARBA" id="ARBA00023163"/>
    </source>
</evidence>
<evidence type="ECO:0000259" key="5">
    <source>
        <dbReference type="PROSITE" id="PS50995"/>
    </source>
</evidence>
<feature type="domain" description="HTH marR-type" evidence="5">
    <location>
        <begin position="17"/>
        <end position="150"/>
    </location>
</feature>
<dbReference type="InterPro" id="IPR036390">
    <property type="entry name" value="WH_DNA-bd_sf"/>
</dbReference>
<dbReference type="InterPro" id="IPR052067">
    <property type="entry name" value="Metal_resp_HTH_trans_reg"/>
</dbReference>
<dbReference type="Proteomes" id="UP001501294">
    <property type="component" value="Unassembled WGS sequence"/>
</dbReference>
<dbReference type="EMBL" id="BAABFU010000003">
    <property type="protein sequence ID" value="GAA4353944.1"/>
    <property type="molecule type" value="Genomic_DNA"/>
</dbReference>
<accession>A0ABP8I952</accession>
<dbReference type="PANTHER" id="PTHR35790:SF4">
    <property type="entry name" value="HTH-TYPE TRANSCRIPTIONAL REGULATOR PCHR"/>
    <property type="match status" value="1"/>
</dbReference>
<dbReference type="PROSITE" id="PS01117">
    <property type="entry name" value="HTH_MARR_1"/>
    <property type="match status" value="1"/>
</dbReference>
<keyword evidence="4" id="KW-0175">Coiled coil</keyword>
<evidence type="ECO:0000256" key="2">
    <source>
        <dbReference type="ARBA" id="ARBA00023125"/>
    </source>
</evidence>
<dbReference type="InterPro" id="IPR036388">
    <property type="entry name" value="WH-like_DNA-bd_sf"/>
</dbReference>
<keyword evidence="2" id="KW-0238">DNA-binding</keyword>
<dbReference type="SUPFAM" id="SSF46785">
    <property type="entry name" value="Winged helix' DNA-binding domain"/>
    <property type="match status" value="1"/>
</dbReference>
<keyword evidence="3" id="KW-0804">Transcription</keyword>
<dbReference type="Pfam" id="PF12802">
    <property type="entry name" value="MarR_2"/>
    <property type="match status" value="1"/>
</dbReference>
<keyword evidence="1" id="KW-0805">Transcription regulation</keyword>
<sequence>MTTTPSNTENNKPYELDDHLPYRIAVISNILQLGRDIEIRKITDLGSRELRVLLNIGTYSPVSAAQIAFQTKLDSYTVSRGVKTLLNQELIEKRSLPNNKKEKLLYLTRKGKALYDQVTESLKRRDEQFASFLTEKQRQSLIKNLQKLEQQAVELLAQHALKEQDAGHELSGDQKEIIRWFNKMD</sequence>
<dbReference type="PROSITE" id="PS50995">
    <property type="entry name" value="HTH_MARR_2"/>
    <property type="match status" value="1"/>
</dbReference>
<keyword evidence="7" id="KW-1185">Reference proteome</keyword>
<name>A0ABP8I952_9GAMM</name>
<reference evidence="7" key="1">
    <citation type="journal article" date="2019" name="Int. J. Syst. Evol. Microbiol.">
        <title>The Global Catalogue of Microorganisms (GCM) 10K type strain sequencing project: providing services to taxonomists for standard genome sequencing and annotation.</title>
        <authorList>
            <consortium name="The Broad Institute Genomics Platform"/>
            <consortium name="The Broad Institute Genome Sequencing Center for Infectious Disease"/>
            <person name="Wu L."/>
            <person name="Ma J."/>
        </authorList>
    </citation>
    <scope>NUCLEOTIDE SEQUENCE [LARGE SCALE GENOMIC DNA]</scope>
    <source>
        <strain evidence="7">JCM 17727</strain>
    </source>
</reference>
<dbReference type="PANTHER" id="PTHR35790">
    <property type="entry name" value="HTH-TYPE TRANSCRIPTIONAL REGULATOR PCHR"/>
    <property type="match status" value="1"/>
</dbReference>
<organism evidence="6 7">
    <name type="scientific">Kangiella taiwanensis</name>
    <dbReference type="NCBI Taxonomy" id="1079179"/>
    <lineage>
        <taxon>Bacteria</taxon>
        <taxon>Pseudomonadati</taxon>
        <taxon>Pseudomonadota</taxon>
        <taxon>Gammaproteobacteria</taxon>
        <taxon>Kangiellales</taxon>
        <taxon>Kangiellaceae</taxon>
        <taxon>Kangiella</taxon>
    </lineage>
</organism>
<proteinExistence type="predicted"/>
<protein>
    <recommendedName>
        <fullName evidence="5">HTH marR-type domain-containing protein</fullName>
    </recommendedName>
</protein>
<dbReference type="Gene3D" id="1.10.10.10">
    <property type="entry name" value="Winged helix-like DNA-binding domain superfamily/Winged helix DNA-binding domain"/>
    <property type="match status" value="1"/>
</dbReference>
<dbReference type="InterPro" id="IPR023187">
    <property type="entry name" value="Tscrpt_reg_MarR-type_CS"/>
</dbReference>
<dbReference type="InterPro" id="IPR000835">
    <property type="entry name" value="HTH_MarR-typ"/>
</dbReference>
<gene>
    <name evidence="6" type="ORF">GCM10023150_23070</name>
</gene>
<evidence type="ECO:0000313" key="6">
    <source>
        <dbReference type="EMBL" id="GAA4353944.1"/>
    </source>
</evidence>
<feature type="coiled-coil region" evidence="4">
    <location>
        <begin position="138"/>
        <end position="165"/>
    </location>
</feature>
<evidence type="ECO:0000256" key="4">
    <source>
        <dbReference type="SAM" id="Coils"/>
    </source>
</evidence>
<evidence type="ECO:0000313" key="7">
    <source>
        <dbReference type="Proteomes" id="UP001501294"/>
    </source>
</evidence>
<evidence type="ECO:0000256" key="1">
    <source>
        <dbReference type="ARBA" id="ARBA00023015"/>
    </source>
</evidence>